<name>A0AAE9WFF7_9SCHI</name>
<proteinExistence type="predicted"/>
<organism evidence="2 3">
    <name type="scientific">Schizosaccharomyces osmophilus</name>
    <dbReference type="NCBI Taxonomy" id="2545709"/>
    <lineage>
        <taxon>Eukaryota</taxon>
        <taxon>Fungi</taxon>
        <taxon>Dikarya</taxon>
        <taxon>Ascomycota</taxon>
        <taxon>Taphrinomycotina</taxon>
        <taxon>Schizosaccharomycetes</taxon>
        <taxon>Schizosaccharomycetales</taxon>
        <taxon>Schizosaccharomycetaceae</taxon>
        <taxon>Schizosaccharomyces</taxon>
    </lineage>
</organism>
<evidence type="ECO:0000256" key="1">
    <source>
        <dbReference type="SAM" id="MobiDB-lite"/>
    </source>
</evidence>
<gene>
    <name evidence="2" type="ORF">SOMG_04424</name>
</gene>
<dbReference type="AlphaFoldDB" id="A0AAE9WFF7"/>
<reference evidence="2 3" key="1">
    <citation type="journal article" date="2023" name="G3 (Bethesda)">
        <title>A high-quality reference genome for the fission yeast Schizosaccharomyces osmophilus.</title>
        <authorList>
            <person name="Jia G.S."/>
            <person name="Zhang W.C."/>
            <person name="Liang Y."/>
            <person name="Liu X.H."/>
            <person name="Rhind N."/>
            <person name="Pidoux A."/>
            <person name="Brysch-Herzberg M."/>
            <person name="Du L.L."/>
        </authorList>
    </citation>
    <scope>NUCLEOTIDE SEQUENCE [LARGE SCALE GENOMIC DNA]</scope>
    <source>
        <strain evidence="2 3">CBS 15793</strain>
    </source>
</reference>
<dbReference type="Proteomes" id="UP001212411">
    <property type="component" value="Chromosome 3"/>
</dbReference>
<evidence type="ECO:0000313" key="3">
    <source>
        <dbReference type="Proteomes" id="UP001212411"/>
    </source>
</evidence>
<protein>
    <submittedName>
        <fullName evidence="2">Schizosaccharomyces specific protein</fullName>
    </submittedName>
</protein>
<accession>A0AAE9WFF7</accession>
<sequence length="204" mass="23480">MIVGKNLRLFRPQFVGFIPSTRSWFHNASVQQSILGRIKDMFGKEKEKGEEQVSQKDLPTLEVVFPKKRTNASKFEGQRLFEKFSGEKLNRADTLSIINSLRSSETFPSPWSPENRLLAAKLAYQKTGHIVYDSPLQEISNWDDMYRYYDIRVDYGDSTVRGRTTWKPTEELMLLPNVVLHIDKNGLPTEDQPTGEPVKTPESI</sequence>
<dbReference type="EMBL" id="CP115613">
    <property type="protein sequence ID" value="WBW75314.1"/>
    <property type="molecule type" value="Genomic_DNA"/>
</dbReference>
<evidence type="ECO:0000313" key="2">
    <source>
        <dbReference type="EMBL" id="WBW75314.1"/>
    </source>
</evidence>
<dbReference type="RefSeq" id="XP_056039557.1">
    <property type="nucleotide sequence ID" value="XM_056183209.1"/>
</dbReference>
<feature type="region of interest" description="Disordered" evidence="1">
    <location>
        <begin position="184"/>
        <end position="204"/>
    </location>
</feature>
<dbReference type="KEGG" id="som:SOMG_04424"/>
<dbReference type="GeneID" id="80877898"/>
<keyword evidence="3" id="KW-1185">Reference proteome</keyword>